<accession>A0A099I8G1</accession>
<evidence type="ECO:0000256" key="3">
    <source>
        <dbReference type="ARBA" id="ARBA00023163"/>
    </source>
</evidence>
<evidence type="ECO:0000256" key="1">
    <source>
        <dbReference type="ARBA" id="ARBA00023015"/>
    </source>
</evidence>
<name>A0A099I8G1_CLOIN</name>
<evidence type="ECO:0000313" key="7">
    <source>
        <dbReference type="Proteomes" id="UP000030008"/>
    </source>
</evidence>
<dbReference type="InterPro" id="IPR009057">
    <property type="entry name" value="Homeodomain-like_sf"/>
</dbReference>
<dbReference type="AlphaFoldDB" id="A0A099I8G1"/>
<dbReference type="PROSITE" id="PS51186">
    <property type="entry name" value="GNAT"/>
    <property type="match status" value="1"/>
</dbReference>
<keyword evidence="2" id="KW-0238">DNA-binding</keyword>
<dbReference type="GO" id="GO:0016747">
    <property type="term" value="F:acyltransferase activity, transferring groups other than amino-acyl groups"/>
    <property type="evidence" value="ECO:0007669"/>
    <property type="project" value="InterPro"/>
</dbReference>
<sequence length="279" mass="32736">MNEKQELVIRTLSYLEEHLQETLSLQAVARLMQYSPYYLHRSFTQLCGMRMHDYVKRRRISEAARCLCETDASVLEIAISYGYESSQAFSQAFKQLYKMTCTQFRREQQYYALQHPLQLHELNQTESAMRELQIRQAVPRDMDTWMQLMRQAVDFFPYLEEAAYEQQLLKCMKQKEAFLASFEKTAFAAIQLQLKSGQIDVLAIHPQLRCLDAVKQLVEWMQCTCAPHTDLVITCFRAADRADAGYRRLLLEAGFVCGEELVELGYPVQRLYYRRTQDA</sequence>
<proteinExistence type="predicted"/>
<dbReference type="PROSITE" id="PS01124">
    <property type="entry name" value="HTH_ARAC_FAMILY_2"/>
    <property type="match status" value="1"/>
</dbReference>
<gene>
    <name evidence="6" type="ORF">CIAN88_08865</name>
</gene>
<dbReference type="InterPro" id="IPR016181">
    <property type="entry name" value="Acyl_CoA_acyltransferase"/>
</dbReference>
<dbReference type="Pfam" id="PF12833">
    <property type="entry name" value="HTH_18"/>
    <property type="match status" value="1"/>
</dbReference>
<dbReference type="PANTHER" id="PTHR47504:SF5">
    <property type="entry name" value="RIGHT ORIGIN-BINDING PROTEIN"/>
    <property type="match status" value="1"/>
</dbReference>
<evidence type="ECO:0000256" key="2">
    <source>
        <dbReference type="ARBA" id="ARBA00023125"/>
    </source>
</evidence>
<comment type="caution">
    <text evidence="6">The sequence shown here is derived from an EMBL/GenBank/DDBJ whole genome shotgun (WGS) entry which is preliminary data.</text>
</comment>
<dbReference type="RefSeq" id="WP_044905123.1">
    <property type="nucleotide sequence ID" value="NZ_JQIF01000039.1"/>
</dbReference>
<dbReference type="GO" id="GO:0043565">
    <property type="term" value="F:sequence-specific DNA binding"/>
    <property type="evidence" value="ECO:0007669"/>
    <property type="project" value="InterPro"/>
</dbReference>
<feature type="domain" description="N-acetyltransferase" evidence="5">
    <location>
        <begin position="132"/>
        <end position="278"/>
    </location>
</feature>
<dbReference type="GO" id="GO:0003700">
    <property type="term" value="F:DNA-binding transcription factor activity"/>
    <property type="evidence" value="ECO:0007669"/>
    <property type="project" value="InterPro"/>
</dbReference>
<dbReference type="SUPFAM" id="SSF55729">
    <property type="entry name" value="Acyl-CoA N-acyltransferases (Nat)"/>
    <property type="match status" value="1"/>
</dbReference>
<dbReference type="InterPro" id="IPR018060">
    <property type="entry name" value="HTH_AraC"/>
</dbReference>
<evidence type="ECO:0000259" key="4">
    <source>
        <dbReference type="PROSITE" id="PS01124"/>
    </source>
</evidence>
<keyword evidence="3" id="KW-0804">Transcription</keyword>
<keyword evidence="1" id="KW-0805">Transcription regulation</keyword>
<dbReference type="SMART" id="SM00342">
    <property type="entry name" value="HTH_ARAC"/>
    <property type="match status" value="1"/>
</dbReference>
<reference evidence="6 7" key="1">
    <citation type="submission" date="2014-08" db="EMBL/GenBank/DDBJ databases">
        <title>Clostridium innocuum, an unnegligible vancomycin-resistant pathogen causing extra-intestinal infections.</title>
        <authorList>
            <person name="Feng Y."/>
            <person name="Chiu C.-H."/>
        </authorList>
    </citation>
    <scope>NUCLEOTIDE SEQUENCE [LARGE SCALE GENOMIC DNA]</scope>
    <source>
        <strain evidence="6 7">AN88</strain>
    </source>
</reference>
<evidence type="ECO:0000313" key="6">
    <source>
        <dbReference type="EMBL" id="KGJ53517.1"/>
    </source>
</evidence>
<dbReference type="SUPFAM" id="SSF46689">
    <property type="entry name" value="Homeodomain-like"/>
    <property type="match status" value="2"/>
</dbReference>
<protein>
    <submittedName>
        <fullName evidence="6">AraC family transcriptional regulator</fullName>
    </submittedName>
</protein>
<dbReference type="Gene3D" id="3.40.630.30">
    <property type="match status" value="1"/>
</dbReference>
<dbReference type="Gene3D" id="1.10.10.60">
    <property type="entry name" value="Homeodomain-like"/>
    <property type="match status" value="2"/>
</dbReference>
<dbReference type="PANTHER" id="PTHR47504">
    <property type="entry name" value="RIGHT ORIGIN-BINDING PROTEIN"/>
    <property type="match status" value="1"/>
</dbReference>
<dbReference type="InterPro" id="IPR000182">
    <property type="entry name" value="GNAT_dom"/>
</dbReference>
<evidence type="ECO:0000259" key="5">
    <source>
        <dbReference type="PROSITE" id="PS51186"/>
    </source>
</evidence>
<dbReference type="EMBL" id="JQIF01000039">
    <property type="protein sequence ID" value="KGJ53517.1"/>
    <property type="molecule type" value="Genomic_DNA"/>
</dbReference>
<dbReference type="InterPro" id="IPR050959">
    <property type="entry name" value="MarA-like"/>
</dbReference>
<dbReference type="Proteomes" id="UP000030008">
    <property type="component" value="Unassembled WGS sequence"/>
</dbReference>
<feature type="domain" description="HTH araC/xylS-type" evidence="4">
    <location>
        <begin position="9"/>
        <end position="107"/>
    </location>
</feature>
<organism evidence="6 7">
    <name type="scientific">Clostridium innocuum</name>
    <dbReference type="NCBI Taxonomy" id="1522"/>
    <lineage>
        <taxon>Bacteria</taxon>
        <taxon>Bacillati</taxon>
        <taxon>Bacillota</taxon>
        <taxon>Clostridia</taxon>
        <taxon>Eubacteriales</taxon>
        <taxon>Clostridiaceae</taxon>
        <taxon>Clostridium</taxon>
    </lineage>
</organism>